<dbReference type="EMBL" id="QWVS01000013">
    <property type="protein sequence ID" value="RID86980.1"/>
    <property type="molecule type" value="Genomic_DNA"/>
</dbReference>
<dbReference type="InterPro" id="IPR031343">
    <property type="entry name" value="DUF5105"/>
</dbReference>
<gene>
    <name evidence="3" type="ORF">D1953_06580</name>
</gene>
<evidence type="ECO:0000256" key="1">
    <source>
        <dbReference type="ARBA" id="ARBA00022729"/>
    </source>
</evidence>
<proteinExistence type="predicted"/>
<dbReference type="Gene3D" id="2.60.40.1240">
    <property type="match status" value="1"/>
</dbReference>
<name>A0A398BH44_9BACI</name>
<keyword evidence="4" id="KW-1185">Reference proteome</keyword>
<protein>
    <submittedName>
        <fullName evidence="3">DUF5105 domain-containing protein</fullName>
    </submittedName>
</protein>
<dbReference type="Proteomes" id="UP000266016">
    <property type="component" value="Unassembled WGS sequence"/>
</dbReference>
<dbReference type="PROSITE" id="PS51257">
    <property type="entry name" value="PROKAR_LIPOPROTEIN"/>
    <property type="match status" value="1"/>
</dbReference>
<dbReference type="Pfam" id="PF17118">
    <property type="entry name" value="DUF5105"/>
    <property type="match status" value="1"/>
</dbReference>
<evidence type="ECO:0000313" key="3">
    <source>
        <dbReference type="EMBL" id="RID86980.1"/>
    </source>
</evidence>
<accession>A0A398BH44</accession>
<dbReference type="InterPro" id="IPR029050">
    <property type="entry name" value="Immunoprotect_excell_Ig-like"/>
</dbReference>
<reference evidence="3 4" key="1">
    <citation type="submission" date="2018-08" db="EMBL/GenBank/DDBJ databases">
        <title>Bacillus jemisoniae sp. nov., Bacillus chryseoplanitiae sp. nov., Bacillus resnikiae sp. nov., and Bacillus frankliniae sp. nov., isolated from Viking spacecraft and associated surfaces.</title>
        <authorList>
            <person name="Seuylemezian A."/>
            <person name="Vaishampayan P."/>
        </authorList>
    </citation>
    <scope>NUCLEOTIDE SEQUENCE [LARGE SCALE GENOMIC DNA]</scope>
    <source>
        <strain evidence="3 4">MA001</strain>
    </source>
</reference>
<sequence>MSSLGRGFFLKKWVLFSVVSVFIFLLSACSDSGEKASTEKSKGLEASIESASYIISESDDGVSENENLATMAVHLKVKNLSDSPMRLSGYDGIKLYDGEQQININTELYNRDIGLDIGTGGSIGAGKSKTVLAIFEVTKDKEYEIGLNPLFDDFEEESEELVLKLDTKKYAASYETLQDPEKALKAYVDQIYYNKENPDYEQLVSADKPVLQESAQEAFEKEINKVFDKKLDDTDIEKLYATYRDILAEKAEVNATTIAHANDKAIVEVEVSTPSLQTLYEDVYEYKSEFRENTGSYDSQEIDKYVLSKLPKILNALEVNELSDPVEVSLTKKDGKWTIKAVDKYGASLDTVFVKGSIY</sequence>
<dbReference type="AlphaFoldDB" id="A0A398BH44"/>
<evidence type="ECO:0000313" key="4">
    <source>
        <dbReference type="Proteomes" id="UP000266016"/>
    </source>
</evidence>
<keyword evidence="1" id="KW-0732">Signal</keyword>
<organism evidence="3 4">
    <name type="scientific">Peribacillus asahii</name>
    <dbReference type="NCBI Taxonomy" id="228899"/>
    <lineage>
        <taxon>Bacteria</taxon>
        <taxon>Bacillati</taxon>
        <taxon>Bacillota</taxon>
        <taxon>Bacilli</taxon>
        <taxon>Bacillales</taxon>
        <taxon>Bacillaceae</taxon>
        <taxon>Peribacillus</taxon>
    </lineage>
</organism>
<feature type="domain" description="DUF5105" evidence="2">
    <location>
        <begin position="170"/>
        <end position="353"/>
    </location>
</feature>
<comment type="caution">
    <text evidence="3">The sequence shown here is derived from an EMBL/GenBank/DDBJ whole genome shotgun (WGS) entry which is preliminary data.</text>
</comment>
<evidence type="ECO:0000259" key="2">
    <source>
        <dbReference type="Pfam" id="PF17118"/>
    </source>
</evidence>